<name>A0A4Z2EI61_9TELE</name>
<evidence type="ECO:0000313" key="2">
    <source>
        <dbReference type="Proteomes" id="UP000314294"/>
    </source>
</evidence>
<gene>
    <name evidence="1" type="ORF">EYF80_061423</name>
</gene>
<organism evidence="1 2">
    <name type="scientific">Liparis tanakae</name>
    <name type="common">Tanaka's snailfish</name>
    <dbReference type="NCBI Taxonomy" id="230148"/>
    <lineage>
        <taxon>Eukaryota</taxon>
        <taxon>Metazoa</taxon>
        <taxon>Chordata</taxon>
        <taxon>Craniata</taxon>
        <taxon>Vertebrata</taxon>
        <taxon>Euteleostomi</taxon>
        <taxon>Actinopterygii</taxon>
        <taxon>Neopterygii</taxon>
        <taxon>Teleostei</taxon>
        <taxon>Neoteleostei</taxon>
        <taxon>Acanthomorphata</taxon>
        <taxon>Eupercaria</taxon>
        <taxon>Perciformes</taxon>
        <taxon>Cottioidei</taxon>
        <taxon>Cottales</taxon>
        <taxon>Liparidae</taxon>
        <taxon>Liparis</taxon>
    </lineage>
</organism>
<sequence length="103" mass="11379">MSKYEGLWDTFPGCSPGPRAWTRVDHRVAAALVVVGDHAGLGTQTQGPQRGAGLHEEARRELHLLRVSLRVLHVDQDLSQAGLHRLHQELCRLQDHVPPGLQA</sequence>
<evidence type="ECO:0000313" key="1">
    <source>
        <dbReference type="EMBL" id="TNN28428.1"/>
    </source>
</evidence>
<proteinExistence type="predicted"/>
<protein>
    <submittedName>
        <fullName evidence="1">Uncharacterized protein</fullName>
    </submittedName>
</protein>
<keyword evidence="2" id="KW-1185">Reference proteome</keyword>
<dbReference type="EMBL" id="SRLO01006911">
    <property type="protein sequence ID" value="TNN28428.1"/>
    <property type="molecule type" value="Genomic_DNA"/>
</dbReference>
<dbReference type="Proteomes" id="UP000314294">
    <property type="component" value="Unassembled WGS sequence"/>
</dbReference>
<comment type="caution">
    <text evidence="1">The sequence shown here is derived from an EMBL/GenBank/DDBJ whole genome shotgun (WGS) entry which is preliminary data.</text>
</comment>
<dbReference type="AlphaFoldDB" id="A0A4Z2EI61"/>
<accession>A0A4Z2EI61</accession>
<reference evidence="1 2" key="1">
    <citation type="submission" date="2019-03" db="EMBL/GenBank/DDBJ databases">
        <title>First draft genome of Liparis tanakae, snailfish: a comprehensive survey of snailfish specific genes.</title>
        <authorList>
            <person name="Kim W."/>
            <person name="Song I."/>
            <person name="Jeong J.-H."/>
            <person name="Kim D."/>
            <person name="Kim S."/>
            <person name="Ryu S."/>
            <person name="Song J.Y."/>
            <person name="Lee S.K."/>
        </authorList>
    </citation>
    <scope>NUCLEOTIDE SEQUENCE [LARGE SCALE GENOMIC DNA]</scope>
    <source>
        <tissue evidence="1">Muscle</tissue>
    </source>
</reference>